<keyword evidence="3" id="KW-1185">Reference proteome</keyword>
<evidence type="ECO:0000313" key="3">
    <source>
        <dbReference type="Proteomes" id="UP000516437"/>
    </source>
</evidence>
<name>A0A6A1WFY0_9ROSI</name>
<organism evidence="2 3">
    <name type="scientific">Morella rubra</name>
    <name type="common">Chinese bayberry</name>
    <dbReference type="NCBI Taxonomy" id="262757"/>
    <lineage>
        <taxon>Eukaryota</taxon>
        <taxon>Viridiplantae</taxon>
        <taxon>Streptophyta</taxon>
        <taxon>Embryophyta</taxon>
        <taxon>Tracheophyta</taxon>
        <taxon>Spermatophyta</taxon>
        <taxon>Magnoliopsida</taxon>
        <taxon>eudicotyledons</taxon>
        <taxon>Gunneridae</taxon>
        <taxon>Pentapetalae</taxon>
        <taxon>rosids</taxon>
        <taxon>fabids</taxon>
        <taxon>Fagales</taxon>
        <taxon>Myricaceae</taxon>
        <taxon>Morella</taxon>
    </lineage>
</organism>
<dbReference type="EMBL" id="RXIC02000020">
    <property type="protein sequence ID" value="KAB1222777.1"/>
    <property type="molecule type" value="Genomic_DNA"/>
</dbReference>
<feature type="compositionally biased region" description="Polar residues" evidence="1">
    <location>
        <begin position="8"/>
        <end position="26"/>
    </location>
</feature>
<sequence length="104" mass="10701">MEEILSNELASLQPLSQPRTSGTISWSPPDAYEQQYHDGQNVDTPSSPRSLPRSSQESRNDLGATNDDDDDVGVGGASASDVSVGAGDGVNVGANGVEAAIAKD</sequence>
<feature type="region of interest" description="Disordered" evidence="1">
    <location>
        <begin position="1"/>
        <end position="104"/>
    </location>
</feature>
<evidence type="ECO:0000256" key="1">
    <source>
        <dbReference type="SAM" id="MobiDB-lite"/>
    </source>
</evidence>
<dbReference type="Proteomes" id="UP000516437">
    <property type="component" value="Chromosome 2"/>
</dbReference>
<accession>A0A6A1WFY0</accession>
<gene>
    <name evidence="2" type="ORF">CJ030_MR2G022268</name>
</gene>
<protein>
    <submittedName>
        <fullName evidence="2">Uncharacterized protein</fullName>
    </submittedName>
</protein>
<proteinExistence type="predicted"/>
<dbReference type="AlphaFoldDB" id="A0A6A1WFY0"/>
<evidence type="ECO:0000313" key="2">
    <source>
        <dbReference type="EMBL" id="KAB1222777.1"/>
    </source>
</evidence>
<comment type="caution">
    <text evidence="2">The sequence shown here is derived from an EMBL/GenBank/DDBJ whole genome shotgun (WGS) entry which is preliminary data.</text>
</comment>
<feature type="compositionally biased region" description="Low complexity" evidence="1">
    <location>
        <begin position="45"/>
        <end position="57"/>
    </location>
</feature>
<feature type="compositionally biased region" description="Low complexity" evidence="1">
    <location>
        <begin position="77"/>
        <end position="104"/>
    </location>
</feature>
<reference evidence="2 3" key="1">
    <citation type="journal article" date="2019" name="Plant Biotechnol. J.">
        <title>The red bayberry genome and genetic basis of sex determination.</title>
        <authorList>
            <person name="Jia H.M."/>
            <person name="Jia H.J."/>
            <person name="Cai Q.L."/>
            <person name="Wang Y."/>
            <person name="Zhao H.B."/>
            <person name="Yang W.F."/>
            <person name="Wang G.Y."/>
            <person name="Li Y.H."/>
            <person name="Zhan D.L."/>
            <person name="Shen Y.T."/>
            <person name="Niu Q.F."/>
            <person name="Chang L."/>
            <person name="Qiu J."/>
            <person name="Zhao L."/>
            <person name="Xie H.B."/>
            <person name="Fu W.Y."/>
            <person name="Jin J."/>
            <person name="Li X.W."/>
            <person name="Jiao Y."/>
            <person name="Zhou C.C."/>
            <person name="Tu T."/>
            <person name="Chai C.Y."/>
            <person name="Gao J.L."/>
            <person name="Fan L.J."/>
            <person name="van de Weg E."/>
            <person name="Wang J.Y."/>
            <person name="Gao Z.S."/>
        </authorList>
    </citation>
    <scope>NUCLEOTIDE SEQUENCE [LARGE SCALE GENOMIC DNA]</scope>
    <source>
        <tissue evidence="2">Leaves</tissue>
    </source>
</reference>